<gene>
    <name evidence="2" type="ORF">MFU01_28070</name>
    <name evidence="3" type="ORF">SAMN05443572_101205</name>
</gene>
<dbReference type="Proteomes" id="UP000183760">
    <property type="component" value="Unassembled WGS sequence"/>
</dbReference>
<dbReference type="STRING" id="1334629.MFUL124B02_01920"/>
<dbReference type="Proteomes" id="UP000321514">
    <property type="component" value="Unassembled WGS sequence"/>
</dbReference>
<dbReference type="PROSITE" id="PS51257">
    <property type="entry name" value="PROKAR_LIPOPROTEIN"/>
    <property type="match status" value="1"/>
</dbReference>
<reference evidence="3 4" key="1">
    <citation type="submission" date="2016-10" db="EMBL/GenBank/DDBJ databases">
        <authorList>
            <person name="Varghese N."/>
            <person name="Submissions S."/>
        </authorList>
    </citation>
    <scope>NUCLEOTIDE SEQUENCE [LARGE SCALE GENOMIC DNA]</scope>
    <source>
        <strain evidence="3 4">DSM 16525</strain>
    </source>
</reference>
<dbReference type="Gene3D" id="1.20.1270.390">
    <property type="match status" value="1"/>
</dbReference>
<name>A0A511T0U1_MYXFU</name>
<accession>A0A511T0U1</accession>
<evidence type="ECO:0000313" key="5">
    <source>
        <dbReference type="Proteomes" id="UP000321514"/>
    </source>
</evidence>
<evidence type="ECO:0000313" key="4">
    <source>
        <dbReference type="Proteomes" id="UP000183760"/>
    </source>
</evidence>
<dbReference type="RefSeq" id="WP_074948399.1">
    <property type="nucleotide sequence ID" value="NZ_BJXR01000025.1"/>
</dbReference>
<proteinExistence type="predicted"/>
<comment type="caution">
    <text evidence="2">The sequence shown here is derived from an EMBL/GenBank/DDBJ whole genome shotgun (WGS) entry which is preliminary data.</text>
</comment>
<evidence type="ECO:0000313" key="3">
    <source>
        <dbReference type="EMBL" id="SES80463.1"/>
    </source>
</evidence>
<sequence>MRPKLLAAMLCATLLGCASQSVKPTSNTRRTEAVASMRAAEGAGAARIPEAARHLEYARQQVNHGEQLLMDDDAEGAELSFMQADADADLALALARALPMEQQAKRTTQQAEALRRGLQ</sequence>
<reference evidence="2 5" key="2">
    <citation type="submission" date="2019-07" db="EMBL/GenBank/DDBJ databases">
        <title>Whole genome shotgun sequence of Myxococcus fulvus NBRC 100333.</title>
        <authorList>
            <person name="Hosoyama A."/>
            <person name="Uohara A."/>
            <person name="Ohji S."/>
            <person name="Ichikawa N."/>
        </authorList>
    </citation>
    <scope>NUCLEOTIDE SEQUENCE [LARGE SCALE GENOMIC DNA]</scope>
    <source>
        <strain evidence="2 5">NBRC 100333</strain>
    </source>
</reference>
<organism evidence="2 5">
    <name type="scientific">Myxococcus fulvus</name>
    <dbReference type="NCBI Taxonomy" id="33"/>
    <lineage>
        <taxon>Bacteria</taxon>
        <taxon>Pseudomonadati</taxon>
        <taxon>Myxococcota</taxon>
        <taxon>Myxococcia</taxon>
        <taxon>Myxococcales</taxon>
        <taxon>Cystobacterineae</taxon>
        <taxon>Myxococcaceae</taxon>
        <taxon>Myxococcus</taxon>
    </lineage>
</organism>
<dbReference type="AlphaFoldDB" id="A0A511T0U1"/>
<protein>
    <submittedName>
        <fullName evidence="2">Uncharacterized protein</fullName>
    </submittedName>
</protein>
<feature type="signal peptide" evidence="1">
    <location>
        <begin position="1"/>
        <end position="20"/>
    </location>
</feature>
<keyword evidence="4" id="KW-1185">Reference proteome</keyword>
<dbReference type="EMBL" id="FOIB01000001">
    <property type="protein sequence ID" value="SES80463.1"/>
    <property type="molecule type" value="Genomic_DNA"/>
</dbReference>
<keyword evidence="1" id="KW-0732">Signal</keyword>
<evidence type="ECO:0000256" key="1">
    <source>
        <dbReference type="SAM" id="SignalP"/>
    </source>
</evidence>
<evidence type="ECO:0000313" key="2">
    <source>
        <dbReference type="EMBL" id="GEN07770.1"/>
    </source>
</evidence>
<dbReference type="OrthoDB" id="5383480at2"/>
<dbReference type="EMBL" id="BJXR01000025">
    <property type="protein sequence ID" value="GEN07770.1"/>
    <property type="molecule type" value="Genomic_DNA"/>
</dbReference>
<feature type="chain" id="PRO_5022789353" evidence="1">
    <location>
        <begin position="21"/>
        <end position="119"/>
    </location>
</feature>